<evidence type="ECO:0000313" key="5">
    <source>
        <dbReference type="EMBL" id="TGX43367.1"/>
    </source>
</evidence>
<dbReference type="GO" id="GO:0009279">
    <property type="term" value="C:cell outer membrane"/>
    <property type="evidence" value="ECO:0007669"/>
    <property type="project" value="TreeGrafter"/>
</dbReference>
<dbReference type="InterPro" id="IPR011050">
    <property type="entry name" value="Pectin_lyase_fold/virulence"/>
</dbReference>
<evidence type="ECO:0000256" key="3">
    <source>
        <dbReference type="ARBA" id="ARBA00023085"/>
    </source>
</evidence>
<keyword evidence="6" id="KW-1185">Reference proteome</keyword>
<dbReference type="Proteomes" id="UP000309848">
    <property type="component" value="Unassembled WGS sequence"/>
</dbReference>
<proteinExistence type="inferred from homology"/>
<dbReference type="GO" id="GO:0042545">
    <property type="term" value="P:cell wall modification"/>
    <property type="evidence" value="ECO:0007669"/>
    <property type="project" value="InterPro"/>
</dbReference>
<protein>
    <submittedName>
        <fullName evidence="5">Pectin esterase</fullName>
    </submittedName>
</protein>
<evidence type="ECO:0000313" key="6">
    <source>
        <dbReference type="Proteomes" id="UP000309848"/>
    </source>
</evidence>
<comment type="similarity">
    <text evidence="1">Belongs to the pectinesterase family.</text>
</comment>
<dbReference type="OrthoDB" id="191551at2"/>
<evidence type="ECO:0000256" key="1">
    <source>
        <dbReference type="ARBA" id="ARBA00008891"/>
    </source>
</evidence>
<dbReference type="EMBL" id="SRXU01000003">
    <property type="protein sequence ID" value="TGX43367.1"/>
    <property type="molecule type" value="Genomic_DNA"/>
</dbReference>
<sequence length="342" mass="36857">MIDRRTVLAGALVLPVAARAQNERWDAIVDPRTGTLGKALEAAAAAGGRPFRILVREGVLIEKLTIAVPNVTIVGSGRGTVLSFGTYAGLKHPDGNNWGTGRTGTLTVSAPGATLRNLTIRNSFDYVGAKRDNAGNGAQAVALVIGREADRTLVERCWLEGYQDTLYVQARARIADCRIVGGVDFIFGGAPAWFERCEIVTRYVPGAGEFGFLTAPSTPLAQQFGLVFSRCRLTREPGVPARSTWLGRPWRAGGNMDLTGQSVFLDCWMDAHIKREGWTWMGYKGPDGERRQLTPQEARLFEHASRGPGAGPASPMRRMLSAADAARFTRANVLGDWDGSGG</sequence>
<dbReference type="GO" id="GO:0030599">
    <property type="term" value="F:pectinesterase activity"/>
    <property type="evidence" value="ECO:0007669"/>
    <property type="project" value="InterPro"/>
</dbReference>
<accession>A0A4S1WN15</accession>
<dbReference type="Pfam" id="PF01095">
    <property type="entry name" value="Pectinesterase"/>
    <property type="match status" value="1"/>
</dbReference>
<dbReference type="InterPro" id="IPR000070">
    <property type="entry name" value="Pectinesterase_cat"/>
</dbReference>
<keyword evidence="2" id="KW-0378">Hydrolase</keyword>
<dbReference type="Gene3D" id="2.160.20.10">
    <property type="entry name" value="Single-stranded right-handed beta-helix, Pectin lyase-like"/>
    <property type="match status" value="1"/>
</dbReference>
<dbReference type="PANTHER" id="PTHR31321">
    <property type="entry name" value="ACYL-COA THIOESTER HYDROLASE YBHC-RELATED"/>
    <property type="match status" value="1"/>
</dbReference>
<reference evidence="5 6" key="1">
    <citation type="submission" date="2019-04" db="EMBL/GenBank/DDBJ databases">
        <title>Sphingomonas psychrotolerans sp. nov., isolated from soil in the Tianshan Mountains, Xinjiang, China.</title>
        <authorList>
            <person name="Luo Y."/>
            <person name="Sheng H."/>
        </authorList>
    </citation>
    <scope>NUCLEOTIDE SEQUENCE [LARGE SCALE GENOMIC DNA]</scope>
    <source>
        <strain evidence="5 6">KIS18-15</strain>
    </source>
</reference>
<gene>
    <name evidence="5" type="ORF">E5A74_09400</name>
</gene>
<evidence type="ECO:0000259" key="4">
    <source>
        <dbReference type="Pfam" id="PF01095"/>
    </source>
</evidence>
<dbReference type="InterPro" id="IPR012334">
    <property type="entry name" value="Pectin_lyas_fold"/>
</dbReference>
<organism evidence="5 6">
    <name type="scientific">Sphingomonas naasensis</name>
    <dbReference type="NCBI Taxonomy" id="1344951"/>
    <lineage>
        <taxon>Bacteria</taxon>
        <taxon>Pseudomonadati</taxon>
        <taxon>Pseudomonadota</taxon>
        <taxon>Alphaproteobacteria</taxon>
        <taxon>Sphingomonadales</taxon>
        <taxon>Sphingomonadaceae</taxon>
        <taxon>Sphingomonas</taxon>
    </lineage>
</organism>
<dbReference type="SUPFAM" id="SSF51126">
    <property type="entry name" value="Pectin lyase-like"/>
    <property type="match status" value="1"/>
</dbReference>
<feature type="domain" description="Pectinesterase catalytic" evidence="4">
    <location>
        <begin position="35"/>
        <end position="283"/>
    </location>
</feature>
<evidence type="ECO:0000256" key="2">
    <source>
        <dbReference type="ARBA" id="ARBA00022801"/>
    </source>
</evidence>
<dbReference type="RefSeq" id="WP_135984129.1">
    <property type="nucleotide sequence ID" value="NZ_JAASQM010000002.1"/>
</dbReference>
<dbReference type="PANTHER" id="PTHR31321:SF57">
    <property type="entry name" value="PECTINESTERASE 53-RELATED"/>
    <property type="match status" value="1"/>
</dbReference>
<keyword evidence="3" id="KW-0063">Aspartyl esterase</keyword>
<dbReference type="AlphaFoldDB" id="A0A4S1WN15"/>
<comment type="caution">
    <text evidence="5">The sequence shown here is derived from an EMBL/GenBank/DDBJ whole genome shotgun (WGS) entry which is preliminary data.</text>
</comment>
<name>A0A4S1WN15_9SPHN</name>